<sequence>MTPPSPTPPPASQKKTAWILVAGRLEGLEAADLPKADLVVAADAGARHAAALGVRVDLWVGDFDSASGQETSAPRHIWPTDKDATDTELAVRVAREAGCTRLLFIGAFGGRFDHAAAVLLGSLDLARQGLEVWLTSGDESACPLLPGSALHLRLPAGTTLSVVAVTDLGGLSLGGVRWPLAAADVRQGSGWTISNEVSGSHAHPVPVTLELCQGAALVVWQGKPGKNF</sequence>
<protein>
    <recommendedName>
        <fullName evidence="5">Thiamine diphosphokinase</fullName>
        <ecNumber evidence="5">2.7.6.2</ecNumber>
    </recommendedName>
</protein>
<name>A0ABW1YA65_9DEIO</name>
<comment type="caution">
    <text evidence="7">The sequence shown here is derived from an EMBL/GenBank/DDBJ whole genome shotgun (WGS) entry which is preliminary data.</text>
</comment>
<dbReference type="InterPro" id="IPR007371">
    <property type="entry name" value="TPK_catalytic"/>
</dbReference>
<dbReference type="SMART" id="SM00983">
    <property type="entry name" value="TPK_B1_binding"/>
    <property type="match status" value="1"/>
</dbReference>
<dbReference type="CDD" id="cd07995">
    <property type="entry name" value="TPK"/>
    <property type="match status" value="1"/>
</dbReference>
<dbReference type="InterPro" id="IPR053149">
    <property type="entry name" value="TPK"/>
</dbReference>
<proteinExistence type="predicted"/>
<dbReference type="PANTHER" id="PTHR41299">
    <property type="entry name" value="THIAMINE PYROPHOSPHOKINASE"/>
    <property type="match status" value="1"/>
</dbReference>
<organism evidence="7 8">
    <name type="scientific">Deinococcus lacus</name>
    <dbReference type="NCBI Taxonomy" id="392561"/>
    <lineage>
        <taxon>Bacteria</taxon>
        <taxon>Thermotogati</taxon>
        <taxon>Deinococcota</taxon>
        <taxon>Deinococci</taxon>
        <taxon>Deinococcales</taxon>
        <taxon>Deinococcaceae</taxon>
        <taxon>Deinococcus</taxon>
    </lineage>
</organism>
<reference evidence="8" key="1">
    <citation type="journal article" date="2019" name="Int. J. Syst. Evol. Microbiol.">
        <title>The Global Catalogue of Microorganisms (GCM) 10K type strain sequencing project: providing services to taxonomists for standard genome sequencing and annotation.</title>
        <authorList>
            <consortium name="The Broad Institute Genomics Platform"/>
            <consortium name="The Broad Institute Genome Sequencing Center for Infectious Disease"/>
            <person name="Wu L."/>
            <person name="Ma J."/>
        </authorList>
    </citation>
    <scope>NUCLEOTIDE SEQUENCE [LARGE SCALE GENOMIC DNA]</scope>
    <source>
        <strain evidence="8">CGMCC 1.15772</strain>
    </source>
</reference>
<dbReference type="EC" id="2.7.6.2" evidence="5"/>
<keyword evidence="4" id="KW-0067">ATP-binding</keyword>
<dbReference type="PANTHER" id="PTHR41299:SF1">
    <property type="entry name" value="THIAMINE PYROPHOSPHOKINASE"/>
    <property type="match status" value="1"/>
</dbReference>
<evidence type="ECO:0000256" key="2">
    <source>
        <dbReference type="ARBA" id="ARBA00022741"/>
    </source>
</evidence>
<feature type="domain" description="Thiamin pyrophosphokinase thiamin-binding" evidence="6">
    <location>
        <begin position="147"/>
        <end position="217"/>
    </location>
</feature>
<dbReference type="RefSeq" id="WP_380082203.1">
    <property type="nucleotide sequence ID" value="NZ_JBHSWD010000001.1"/>
</dbReference>
<evidence type="ECO:0000259" key="6">
    <source>
        <dbReference type="SMART" id="SM00983"/>
    </source>
</evidence>
<dbReference type="NCBIfam" id="TIGR01378">
    <property type="entry name" value="thi_PPkinase"/>
    <property type="match status" value="1"/>
</dbReference>
<evidence type="ECO:0000256" key="4">
    <source>
        <dbReference type="ARBA" id="ARBA00022840"/>
    </source>
</evidence>
<dbReference type="SUPFAM" id="SSF63999">
    <property type="entry name" value="Thiamin pyrophosphokinase, catalytic domain"/>
    <property type="match status" value="1"/>
</dbReference>
<dbReference type="Pfam" id="PF04265">
    <property type="entry name" value="TPK_B1_binding"/>
    <property type="match status" value="1"/>
</dbReference>
<evidence type="ECO:0000256" key="3">
    <source>
        <dbReference type="ARBA" id="ARBA00022777"/>
    </source>
</evidence>
<evidence type="ECO:0000313" key="8">
    <source>
        <dbReference type="Proteomes" id="UP001596297"/>
    </source>
</evidence>
<dbReference type="EMBL" id="JBHSWD010000001">
    <property type="protein sequence ID" value="MFC6591196.1"/>
    <property type="molecule type" value="Genomic_DNA"/>
</dbReference>
<dbReference type="InterPro" id="IPR006282">
    <property type="entry name" value="Thi_PPkinase"/>
</dbReference>
<evidence type="ECO:0000256" key="5">
    <source>
        <dbReference type="NCBIfam" id="TIGR01378"/>
    </source>
</evidence>
<evidence type="ECO:0000256" key="1">
    <source>
        <dbReference type="ARBA" id="ARBA00022679"/>
    </source>
</evidence>
<keyword evidence="8" id="KW-1185">Reference proteome</keyword>
<dbReference type="Proteomes" id="UP001596297">
    <property type="component" value="Unassembled WGS sequence"/>
</dbReference>
<dbReference type="GO" id="GO:0004788">
    <property type="term" value="F:thiamine diphosphokinase activity"/>
    <property type="evidence" value="ECO:0007669"/>
    <property type="project" value="UniProtKB-EC"/>
</dbReference>
<keyword evidence="1 7" id="KW-0808">Transferase</keyword>
<dbReference type="InterPro" id="IPR007373">
    <property type="entry name" value="Thiamin_PyroPKinase_B1-bd"/>
</dbReference>
<dbReference type="Gene3D" id="3.40.50.10240">
    <property type="entry name" value="Thiamin pyrophosphokinase, catalytic domain"/>
    <property type="match status" value="1"/>
</dbReference>
<dbReference type="Pfam" id="PF04263">
    <property type="entry name" value="TPK_catalytic"/>
    <property type="match status" value="1"/>
</dbReference>
<accession>A0ABW1YA65</accession>
<evidence type="ECO:0000313" key="7">
    <source>
        <dbReference type="EMBL" id="MFC6591196.1"/>
    </source>
</evidence>
<keyword evidence="3" id="KW-0418">Kinase</keyword>
<dbReference type="InterPro" id="IPR036759">
    <property type="entry name" value="TPK_catalytic_sf"/>
</dbReference>
<gene>
    <name evidence="7" type="ORF">ACFP81_03560</name>
</gene>
<keyword evidence="2" id="KW-0547">Nucleotide-binding</keyword>